<reference evidence="1" key="1">
    <citation type="journal article" date="2023" name="IMA Fungus">
        <title>Comparative genomic study of the Penicillium genus elucidates a diverse pangenome and 15 lateral gene transfer events.</title>
        <authorList>
            <person name="Petersen C."/>
            <person name="Sorensen T."/>
            <person name="Nielsen M.R."/>
            <person name="Sondergaard T.E."/>
            <person name="Sorensen J.L."/>
            <person name="Fitzpatrick D.A."/>
            <person name="Frisvad J.C."/>
            <person name="Nielsen K.L."/>
        </authorList>
    </citation>
    <scope>NUCLEOTIDE SEQUENCE</scope>
    <source>
        <strain evidence="1">IBT 17514</strain>
    </source>
</reference>
<evidence type="ECO:0000313" key="2">
    <source>
        <dbReference type="Proteomes" id="UP001215712"/>
    </source>
</evidence>
<sequence>MVAPELVASGDRSFATVGVVLSSTISVVAEVQALWVVAFLTGGLDIDKDQRKVPLPPGSLNLKNLSKSSMEASISEAVVLGSPTGTGLEYNDMLLRDLGLNPHRLGGGKWREMTGVYEPRAYAGIVEEWLIRREFMELSSMA</sequence>
<keyword evidence="2" id="KW-1185">Reference proteome</keyword>
<dbReference type="EMBL" id="JAQJAN010000004">
    <property type="protein sequence ID" value="KAJ5732267.1"/>
    <property type="molecule type" value="Genomic_DNA"/>
</dbReference>
<reference evidence="1" key="2">
    <citation type="submission" date="2023-01" db="EMBL/GenBank/DDBJ databases">
        <authorList>
            <person name="Petersen C."/>
        </authorList>
    </citation>
    <scope>NUCLEOTIDE SEQUENCE</scope>
    <source>
        <strain evidence="1">IBT 17514</strain>
    </source>
</reference>
<organism evidence="1 2">
    <name type="scientific">Penicillium malachiteum</name>
    <dbReference type="NCBI Taxonomy" id="1324776"/>
    <lineage>
        <taxon>Eukaryota</taxon>
        <taxon>Fungi</taxon>
        <taxon>Dikarya</taxon>
        <taxon>Ascomycota</taxon>
        <taxon>Pezizomycotina</taxon>
        <taxon>Eurotiomycetes</taxon>
        <taxon>Eurotiomycetidae</taxon>
        <taxon>Eurotiales</taxon>
        <taxon>Aspergillaceae</taxon>
        <taxon>Penicillium</taxon>
    </lineage>
</organism>
<dbReference type="AlphaFoldDB" id="A0AAD6HQT8"/>
<comment type="caution">
    <text evidence="1">The sequence shown here is derived from an EMBL/GenBank/DDBJ whole genome shotgun (WGS) entry which is preliminary data.</text>
</comment>
<dbReference type="Proteomes" id="UP001215712">
    <property type="component" value="Unassembled WGS sequence"/>
</dbReference>
<name>A0AAD6HQT8_9EURO</name>
<proteinExistence type="predicted"/>
<protein>
    <submittedName>
        <fullName evidence="1">Uncharacterized protein</fullName>
    </submittedName>
</protein>
<accession>A0AAD6HQT8</accession>
<evidence type="ECO:0000313" key="1">
    <source>
        <dbReference type="EMBL" id="KAJ5732267.1"/>
    </source>
</evidence>
<gene>
    <name evidence="1" type="ORF">N7493_003748</name>
</gene>